<protein>
    <submittedName>
        <fullName evidence="4">Thioredoxin-related protein</fullName>
    </submittedName>
</protein>
<dbReference type="PANTHER" id="PTHR15337:SF11">
    <property type="entry name" value="THIOREDOXIN DOMAIN-CONTAINING PROTEIN"/>
    <property type="match status" value="1"/>
</dbReference>
<keyword evidence="1 2" id="KW-0732">Signal</keyword>
<name>A0A0P1H007_9RHOB</name>
<dbReference type="AlphaFoldDB" id="A0A0P1H007"/>
<dbReference type="InterPro" id="IPR013766">
    <property type="entry name" value="Thioredoxin_domain"/>
</dbReference>
<dbReference type="OrthoDB" id="9811036at2"/>
<dbReference type="Pfam" id="PF13899">
    <property type="entry name" value="Thioredoxin_7"/>
    <property type="match status" value="1"/>
</dbReference>
<evidence type="ECO:0000259" key="3">
    <source>
        <dbReference type="PROSITE" id="PS51352"/>
    </source>
</evidence>
<dbReference type="Proteomes" id="UP000051681">
    <property type="component" value="Unassembled WGS sequence"/>
</dbReference>
<evidence type="ECO:0000313" key="4">
    <source>
        <dbReference type="EMBL" id="CUH82953.1"/>
    </source>
</evidence>
<dbReference type="SUPFAM" id="SSF52833">
    <property type="entry name" value="Thioredoxin-like"/>
    <property type="match status" value="1"/>
</dbReference>
<dbReference type="PANTHER" id="PTHR15337">
    <property type="entry name" value="ANTERIOR GRADIENT PROTEIN-RELATED"/>
    <property type="match status" value="1"/>
</dbReference>
<organism evidence="4 5">
    <name type="scientific">Thalassovita mediterranea</name>
    <dbReference type="NCBI Taxonomy" id="340021"/>
    <lineage>
        <taxon>Bacteria</taxon>
        <taxon>Pseudomonadati</taxon>
        <taxon>Pseudomonadota</taxon>
        <taxon>Alphaproteobacteria</taxon>
        <taxon>Rhodobacterales</taxon>
        <taxon>Roseobacteraceae</taxon>
        <taxon>Thalassovita</taxon>
    </lineage>
</organism>
<feature type="chain" id="PRO_5006063931" evidence="2">
    <location>
        <begin position="22"/>
        <end position="154"/>
    </location>
</feature>
<feature type="domain" description="Thioredoxin" evidence="3">
    <location>
        <begin position="12"/>
        <end position="151"/>
    </location>
</feature>
<dbReference type="RefSeq" id="WP_058317122.1">
    <property type="nucleotide sequence ID" value="NZ_CYSF01000001.1"/>
</dbReference>
<dbReference type="Gene3D" id="3.40.30.10">
    <property type="entry name" value="Glutaredoxin"/>
    <property type="match status" value="1"/>
</dbReference>
<feature type="signal peptide" evidence="2">
    <location>
        <begin position="1"/>
        <end position="21"/>
    </location>
</feature>
<evidence type="ECO:0000256" key="1">
    <source>
        <dbReference type="ARBA" id="ARBA00022729"/>
    </source>
</evidence>
<evidence type="ECO:0000313" key="5">
    <source>
        <dbReference type="Proteomes" id="UP000051681"/>
    </source>
</evidence>
<keyword evidence="5" id="KW-1185">Reference proteome</keyword>
<dbReference type="InterPro" id="IPR051099">
    <property type="entry name" value="AGR/TXD"/>
</dbReference>
<reference evidence="4 5" key="1">
    <citation type="submission" date="2015-09" db="EMBL/GenBank/DDBJ databases">
        <authorList>
            <consortium name="Swine Surveillance"/>
        </authorList>
    </citation>
    <scope>NUCLEOTIDE SEQUENCE [LARGE SCALE GENOMIC DNA]</scope>
    <source>
        <strain evidence="4 5">CECT 8383</strain>
    </source>
</reference>
<sequence length="154" mass="17260">MKGVLSLFVGALLWGAPFVLADAIPAGFNDEQIVWHNLKQGRERAEQQGKPVFVLVHATWCPVCGEYKSVFFDPEIVRLSQSFVFILIDKDAEADAASTLAPDGNYVPRSMFLAADGTVDVTLNSGRDDFLYFLAPDTPRQLRRNLKRALQRFR</sequence>
<dbReference type="STRING" id="340021.TM5383_00135"/>
<dbReference type="InterPro" id="IPR036249">
    <property type="entry name" value="Thioredoxin-like_sf"/>
</dbReference>
<evidence type="ECO:0000256" key="2">
    <source>
        <dbReference type="SAM" id="SignalP"/>
    </source>
</evidence>
<accession>A0A0P1H007</accession>
<proteinExistence type="predicted"/>
<dbReference type="PROSITE" id="PS51352">
    <property type="entry name" value="THIOREDOXIN_2"/>
    <property type="match status" value="1"/>
</dbReference>
<gene>
    <name evidence="4" type="ORF">TM5383_00135</name>
</gene>
<dbReference type="EMBL" id="CYSF01000001">
    <property type="protein sequence ID" value="CUH82953.1"/>
    <property type="molecule type" value="Genomic_DNA"/>
</dbReference>